<evidence type="ECO:0000256" key="6">
    <source>
        <dbReference type="ARBA" id="ARBA00022777"/>
    </source>
</evidence>
<keyword evidence="6" id="KW-0418">Kinase</keyword>
<gene>
    <name evidence="10" type="ORF">EYC84_005684</name>
</gene>
<keyword evidence="7" id="KW-0067">ATP-binding</keyword>
<evidence type="ECO:0000313" key="11">
    <source>
        <dbReference type="Proteomes" id="UP000322873"/>
    </source>
</evidence>
<name>A0A5M9JZU9_MONFR</name>
<dbReference type="VEuPathDB" id="FungiDB:MFRU_001g00510"/>
<keyword evidence="4" id="KW-0808">Transferase</keyword>
<dbReference type="Gene3D" id="3.40.50.300">
    <property type="entry name" value="P-loop containing nucleotide triphosphate hydrolases"/>
    <property type="match status" value="1"/>
</dbReference>
<dbReference type="OrthoDB" id="347435at2759"/>
<dbReference type="FunFam" id="3.40.50.300:FF:001691">
    <property type="entry name" value="Probable ATP-dependent kinase TDA10"/>
    <property type="match status" value="1"/>
</dbReference>
<dbReference type="Proteomes" id="UP000322873">
    <property type="component" value="Unassembled WGS sequence"/>
</dbReference>
<comment type="similarity">
    <text evidence="9">Belongs to the GLYK kinase family.</text>
</comment>
<evidence type="ECO:0000256" key="2">
    <source>
        <dbReference type="ARBA" id="ARBA00004496"/>
    </source>
</evidence>
<dbReference type="GO" id="GO:0005524">
    <property type="term" value="F:ATP binding"/>
    <property type="evidence" value="ECO:0007669"/>
    <property type="project" value="UniProtKB-KW"/>
</dbReference>
<evidence type="ECO:0000256" key="1">
    <source>
        <dbReference type="ARBA" id="ARBA00004123"/>
    </source>
</evidence>
<comment type="subcellular location">
    <subcellularLocation>
        <location evidence="2">Cytoplasm</location>
    </subcellularLocation>
    <subcellularLocation>
        <location evidence="1">Nucleus</location>
    </subcellularLocation>
</comment>
<evidence type="ECO:0000256" key="7">
    <source>
        <dbReference type="ARBA" id="ARBA00022840"/>
    </source>
</evidence>
<keyword evidence="8" id="KW-0539">Nucleus</keyword>
<evidence type="ECO:0000256" key="9">
    <source>
        <dbReference type="ARBA" id="ARBA00061312"/>
    </source>
</evidence>
<evidence type="ECO:0000256" key="5">
    <source>
        <dbReference type="ARBA" id="ARBA00022741"/>
    </source>
</evidence>
<accession>A0A5M9JZU9</accession>
<evidence type="ECO:0000256" key="3">
    <source>
        <dbReference type="ARBA" id="ARBA00022490"/>
    </source>
</evidence>
<dbReference type="GO" id="GO:0005634">
    <property type="term" value="C:nucleus"/>
    <property type="evidence" value="ECO:0007669"/>
    <property type="project" value="UniProtKB-SubCell"/>
</dbReference>
<dbReference type="SUPFAM" id="SSF52540">
    <property type="entry name" value="P-loop containing nucleoside triphosphate hydrolases"/>
    <property type="match status" value="1"/>
</dbReference>
<dbReference type="AlphaFoldDB" id="A0A5M9JZU9"/>
<dbReference type="GO" id="GO:0016301">
    <property type="term" value="F:kinase activity"/>
    <property type="evidence" value="ECO:0007669"/>
    <property type="project" value="UniProtKB-KW"/>
</dbReference>
<sequence length="319" mass="36060">MTTSSNPISNPTIIDDKTPHILPFILNHLSLHQKAHPSRPFIVGLNGIQGAGKTTLVNTLYEILTRDHGLETLVLSIDDLYLTRKDQEKLAQENEGNKLVRFRGEPGTHDIPLARKLFNSLLQSPPRPTKIPCYDKSLHAGLGDRSPTSRTVNDPRQNQRPIQVLLFEGWCVGFRALPPPAIARAHQASLALPPTSPTYTTLRDHALSSLLFVNEKLQEYDAITDTFDIFVHIDALDTQYVYEWRKQQEQVLRREKGTGMTDEQVKTFVDAYYPAYELYLDGVRKGIFTERAAAEGAWKGKQLRLVVGKDRRVVDVEKV</sequence>
<evidence type="ECO:0008006" key="12">
    <source>
        <dbReference type="Google" id="ProtNLM"/>
    </source>
</evidence>
<comment type="caution">
    <text evidence="10">The sequence shown here is derived from an EMBL/GenBank/DDBJ whole genome shotgun (WGS) entry which is preliminary data.</text>
</comment>
<dbReference type="EMBL" id="VICG01000003">
    <property type="protein sequence ID" value="KAA8574170.1"/>
    <property type="molecule type" value="Genomic_DNA"/>
</dbReference>
<evidence type="ECO:0000256" key="8">
    <source>
        <dbReference type="ARBA" id="ARBA00023242"/>
    </source>
</evidence>
<reference evidence="10 11" key="1">
    <citation type="submission" date="2019-06" db="EMBL/GenBank/DDBJ databases">
        <title>Genome Sequence of the Brown Rot Fungal Pathogen Monilinia fructicola.</title>
        <authorList>
            <person name="De Miccolis Angelini R.M."/>
            <person name="Landi L."/>
            <person name="Abate D."/>
            <person name="Pollastro S."/>
            <person name="Romanazzi G."/>
            <person name="Faretra F."/>
        </authorList>
    </citation>
    <scope>NUCLEOTIDE SEQUENCE [LARGE SCALE GENOMIC DNA]</scope>
    <source>
        <strain evidence="10 11">Mfrc123</strain>
    </source>
</reference>
<organism evidence="10 11">
    <name type="scientific">Monilinia fructicola</name>
    <name type="common">Brown rot fungus</name>
    <name type="synonym">Ciboria fructicola</name>
    <dbReference type="NCBI Taxonomy" id="38448"/>
    <lineage>
        <taxon>Eukaryota</taxon>
        <taxon>Fungi</taxon>
        <taxon>Dikarya</taxon>
        <taxon>Ascomycota</taxon>
        <taxon>Pezizomycotina</taxon>
        <taxon>Leotiomycetes</taxon>
        <taxon>Helotiales</taxon>
        <taxon>Sclerotiniaceae</taxon>
        <taxon>Monilinia</taxon>
    </lineage>
</organism>
<dbReference type="InterPro" id="IPR027417">
    <property type="entry name" value="P-loop_NTPase"/>
</dbReference>
<evidence type="ECO:0000256" key="4">
    <source>
        <dbReference type="ARBA" id="ARBA00022679"/>
    </source>
</evidence>
<protein>
    <recommendedName>
        <fullName evidence="12">SRP54-type proteins GTP-binding domain-containing protein</fullName>
    </recommendedName>
</protein>
<keyword evidence="11" id="KW-1185">Reference proteome</keyword>
<dbReference type="GO" id="GO:0005737">
    <property type="term" value="C:cytoplasm"/>
    <property type="evidence" value="ECO:0007669"/>
    <property type="project" value="UniProtKB-SubCell"/>
</dbReference>
<keyword evidence="3" id="KW-0963">Cytoplasm</keyword>
<evidence type="ECO:0000313" key="10">
    <source>
        <dbReference type="EMBL" id="KAA8574170.1"/>
    </source>
</evidence>
<dbReference type="PANTHER" id="PTHR10285">
    <property type="entry name" value="URIDINE KINASE"/>
    <property type="match status" value="1"/>
</dbReference>
<proteinExistence type="inferred from homology"/>
<keyword evidence="5" id="KW-0547">Nucleotide-binding</keyword>